<comment type="caution">
    <text evidence="1">The sequence shown here is derived from an EMBL/GenBank/DDBJ whole genome shotgun (WGS) entry which is preliminary data.</text>
</comment>
<dbReference type="NCBIfam" id="TIGR02549">
    <property type="entry name" value="CRISPR_DxTHG"/>
    <property type="match status" value="1"/>
</dbReference>
<proteinExistence type="predicted"/>
<dbReference type="PATRIC" id="fig|93930.3.peg.176"/>
<gene>
    <name evidence="1" type="ORF">XD57_1164</name>
</gene>
<dbReference type="InterPro" id="IPR013383">
    <property type="entry name" value="CRISPR-assoc_prot_DxTHG_CS"/>
</dbReference>
<organism evidence="1 2">
    <name type="scientific">Thermotoga petrophila</name>
    <dbReference type="NCBI Taxonomy" id="93929"/>
    <lineage>
        <taxon>Bacteria</taxon>
        <taxon>Thermotogati</taxon>
        <taxon>Thermotogota</taxon>
        <taxon>Thermotogae</taxon>
        <taxon>Thermotogales</taxon>
        <taxon>Thermotogaceae</taxon>
        <taxon>Thermotoga</taxon>
    </lineage>
</organism>
<reference evidence="1 2" key="1">
    <citation type="journal article" date="2015" name="MBio">
        <title>Genome-Resolved Metagenomic Analysis Reveals Roles for Candidate Phyla and Other Microbial Community Members in Biogeochemical Transformations in Oil Reservoirs.</title>
        <authorList>
            <person name="Hu P."/>
            <person name="Tom L."/>
            <person name="Singh A."/>
            <person name="Thomas B.C."/>
            <person name="Baker B.J."/>
            <person name="Piceno Y.M."/>
            <person name="Andersen G.L."/>
            <person name="Banfield J.F."/>
        </authorList>
    </citation>
    <scope>NUCLEOTIDE SEQUENCE [LARGE SCALE GENOMIC DNA]</scope>
    <source>
        <strain evidence="1">46_26</strain>
    </source>
</reference>
<dbReference type="SUPFAM" id="SSF160980">
    <property type="entry name" value="SSO1389-like"/>
    <property type="match status" value="1"/>
</dbReference>
<name>A0A101EQH4_9THEM</name>
<dbReference type="EMBL" id="LGFG01000100">
    <property type="protein sequence ID" value="KUK22740.1"/>
    <property type="molecule type" value="Genomic_DNA"/>
</dbReference>
<dbReference type="CDD" id="cd09671">
    <property type="entry name" value="Csx1_III-U"/>
    <property type="match status" value="1"/>
</dbReference>
<sequence>MGEVVKLVTFLGLGKYEESEIKINGNLLDGCVKNDGSQDIFCVRQSIFPLALIEYLNHIGKQVETIFFLTKTVKESKTWDECRRFLRSNIKDFEIPEGESSSNLMNFLVRNLVENLEEGDRVILDVTHSFRSIPLMASVVALYLKEAKDVNVSVVYGKYNKETKVTECEDLTPLTKATSWIYAVRLFKEYGYAKELADLIKKRNEEIYRRSQSSKKPKLLGSMSQKLQDLSSSIRLGSIVAIRKNLTNFFNFIDRNKARIREETEVFVPEIAALLDGIEKRYRVIHVKSENFELSEKELESEKELLDFYLQTGDLGMALRLAREYLINVYLMSGGEKSDFLDRNVRESVSISTFGYDTILQARNHVAHFGFNKLQLPSLKKIEDHLKVLVQTPPEQLLESARKTQRNRKRALLTPLGTTKGALYTVLKKISPDLLLVITSKQGKAILSEILEKAEFKGEFRVILLEDPFMGVSEIDRVVSEIKEHLSDVDEVIVNLTGGTTFLTYVIERAKNQIRYGRKVKTILAVDKRTYEEQKQNPFVVGEILELD</sequence>
<accession>A0A101EQH4</accession>
<dbReference type="Proteomes" id="UP000058636">
    <property type="component" value="Unassembled WGS sequence"/>
</dbReference>
<dbReference type="AlphaFoldDB" id="A0A101EQH4"/>
<evidence type="ECO:0000313" key="1">
    <source>
        <dbReference type="EMBL" id="KUK22740.1"/>
    </source>
</evidence>
<protein>
    <submittedName>
        <fullName evidence="1">CRISPR-associated protein</fullName>
    </submittedName>
</protein>
<evidence type="ECO:0000313" key="2">
    <source>
        <dbReference type="Proteomes" id="UP000058636"/>
    </source>
</evidence>